<dbReference type="EMBL" id="CM001217">
    <property type="protein sequence ID" value="KEH39774.1"/>
    <property type="molecule type" value="Genomic_DNA"/>
</dbReference>
<evidence type="ECO:0000256" key="7">
    <source>
        <dbReference type="ARBA" id="ARBA00023136"/>
    </source>
</evidence>
<keyword evidence="17" id="KW-1185">Reference proteome</keyword>
<dbReference type="PANTHER" id="PTHR32382">
    <property type="entry name" value="FASCICLIN-LIKE ARABINOGALACTAN PROTEIN"/>
    <property type="match status" value="1"/>
</dbReference>
<evidence type="ECO:0000256" key="8">
    <source>
        <dbReference type="ARBA" id="ARBA00023180"/>
    </source>
</evidence>
<evidence type="ECO:0000256" key="3">
    <source>
        <dbReference type="ARBA" id="ARBA00022475"/>
    </source>
</evidence>
<keyword evidence="8" id="KW-0325">Glycoprotein</keyword>
<keyword evidence="5 12" id="KW-0732">Signal</keyword>
<dbReference type="Gene3D" id="2.30.180.10">
    <property type="entry name" value="FAS1 domain"/>
    <property type="match status" value="1"/>
</dbReference>
<dbReference type="SUPFAM" id="SSF82153">
    <property type="entry name" value="FAS1 domain"/>
    <property type="match status" value="1"/>
</dbReference>
<feature type="signal peptide" evidence="12">
    <location>
        <begin position="1"/>
        <end position="23"/>
    </location>
</feature>
<keyword evidence="4" id="KW-0336">GPI-anchor</keyword>
<dbReference type="EMBL" id="PSQE01000001">
    <property type="protein sequence ID" value="RHN76837.1"/>
    <property type="molecule type" value="Genomic_DNA"/>
</dbReference>
<evidence type="ECO:0000313" key="14">
    <source>
        <dbReference type="EMBL" id="KEH39774.1"/>
    </source>
</evidence>
<evidence type="ECO:0000256" key="9">
    <source>
        <dbReference type="ARBA" id="ARBA00023288"/>
    </source>
</evidence>
<feature type="domain" description="FAS1" evidence="13">
    <location>
        <begin position="23"/>
        <end position="154"/>
    </location>
</feature>
<dbReference type="InterPro" id="IPR033254">
    <property type="entry name" value="Plant_FLA"/>
</dbReference>
<dbReference type="PANTHER" id="PTHR32382:SF6">
    <property type="entry name" value="FASCICLIN-LIKE ARABINOGALACTAN PROTEIN 14"/>
    <property type="match status" value="1"/>
</dbReference>
<evidence type="ECO:0000256" key="11">
    <source>
        <dbReference type="SAM" id="MobiDB-lite"/>
    </source>
</evidence>
<evidence type="ECO:0000313" key="16">
    <source>
        <dbReference type="EnsemblPlants" id="KEH39774"/>
    </source>
</evidence>
<evidence type="ECO:0000256" key="6">
    <source>
        <dbReference type="ARBA" id="ARBA00022974"/>
    </source>
</evidence>
<dbReference type="GO" id="GO:0098552">
    <property type="term" value="C:side of membrane"/>
    <property type="evidence" value="ECO:0007669"/>
    <property type="project" value="UniProtKB-KW"/>
</dbReference>
<comment type="similarity">
    <text evidence="2">Belongs to the fasciclin-like AGP family.</text>
</comment>
<evidence type="ECO:0000256" key="2">
    <source>
        <dbReference type="ARBA" id="ARBA00007843"/>
    </source>
</evidence>
<dbReference type="Proteomes" id="UP000265566">
    <property type="component" value="Chromosome 1"/>
</dbReference>
<dbReference type="OrthoDB" id="694090at2759"/>
<sequence>MGFKSSSLLCLALFLAVSSSIHALDITKLLGQNPDFAAFNKQLTETKLVDQINSRNTITVLAVSDGAMSAISGKSPQAIKAIMSTHVVLDYFDEKKLSEAVGSGILLTTLFQASGQAKNQQGFLKVKLIGEGEMDFGSAVSGAPIDVALVKTVVKQPYNISILQVAKPIIFPGVDSVSTASAPTAAKNASSPSAAKADAPTAETPSESATAPSPSKEPATNAPAEAPTAEAAGPGGAAADAPPPSSSSRTVVGLVGAMMCFASLLVVM</sequence>
<evidence type="ECO:0000313" key="17">
    <source>
        <dbReference type="Proteomes" id="UP000002051"/>
    </source>
</evidence>
<evidence type="ECO:0000259" key="13">
    <source>
        <dbReference type="PROSITE" id="PS50213"/>
    </source>
</evidence>
<dbReference type="InterPro" id="IPR036378">
    <property type="entry name" value="FAS1_dom_sf"/>
</dbReference>
<evidence type="ECO:0000313" key="15">
    <source>
        <dbReference type="EMBL" id="RHN76837.1"/>
    </source>
</evidence>
<dbReference type="KEGG" id="mtr:25481883"/>
<feature type="compositionally biased region" description="Low complexity" evidence="11">
    <location>
        <begin position="184"/>
        <end position="240"/>
    </location>
</feature>
<evidence type="ECO:0000256" key="12">
    <source>
        <dbReference type="SAM" id="SignalP"/>
    </source>
</evidence>
<feature type="chain" id="PRO_5014500500" evidence="12">
    <location>
        <begin position="24"/>
        <end position="268"/>
    </location>
</feature>
<reference evidence="14 17" key="1">
    <citation type="journal article" date="2011" name="Nature">
        <title>The Medicago genome provides insight into the evolution of rhizobial symbioses.</title>
        <authorList>
            <person name="Young N.D."/>
            <person name="Debelle F."/>
            <person name="Oldroyd G.E."/>
            <person name="Geurts R."/>
            <person name="Cannon S.B."/>
            <person name="Udvardi M.K."/>
            <person name="Benedito V.A."/>
            <person name="Mayer K.F."/>
            <person name="Gouzy J."/>
            <person name="Schoof H."/>
            <person name="Van de Peer Y."/>
            <person name="Proost S."/>
            <person name="Cook D.R."/>
            <person name="Meyers B.C."/>
            <person name="Spannagl M."/>
            <person name="Cheung F."/>
            <person name="De Mita S."/>
            <person name="Krishnakumar V."/>
            <person name="Gundlach H."/>
            <person name="Zhou S."/>
            <person name="Mudge J."/>
            <person name="Bharti A.K."/>
            <person name="Murray J.D."/>
            <person name="Naoumkina M.A."/>
            <person name="Rosen B."/>
            <person name="Silverstein K.A."/>
            <person name="Tang H."/>
            <person name="Rombauts S."/>
            <person name="Zhao P.X."/>
            <person name="Zhou P."/>
            <person name="Barbe V."/>
            <person name="Bardou P."/>
            <person name="Bechner M."/>
            <person name="Bellec A."/>
            <person name="Berger A."/>
            <person name="Berges H."/>
            <person name="Bidwell S."/>
            <person name="Bisseling T."/>
            <person name="Choisne N."/>
            <person name="Couloux A."/>
            <person name="Denny R."/>
            <person name="Deshpande S."/>
            <person name="Dai X."/>
            <person name="Doyle J.J."/>
            <person name="Dudez A.M."/>
            <person name="Farmer A.D."/>
            <person name="Fouteau S."/>
            <person name="Franken C."/>
            <person name="Gibelin C."/>
            <person name="Gish J."/>
            <person name="Goldstein S."/>
            <person name="Gonzalez A.J."/>
            <person name="Green P.J."/>
            <person name="Hallab A."/>
            <person name="Hartog M."/>
            <person name="Hua A."/>
            <person name="Humphray S.J."/>
            <person name="Jeong D.H."/>
            <person name="Jing Y."/>
            <person name="Jocker A."/>
            <person name="Kenton S.M."/>
            <person name="Kim D.J."/>
            <person name="Klee K."/>
            <person name="Lai H."/>
            <person name="Lang C."/>
            <person name="Lin S."/>
            <person name="Macmil S.L."/>
            <person name="Magdelenat G."/>
            <person name="Matthews L."/>
            <person name="McCorrison J."/>
            <person name="Monaghan E.L."/>
            <person name="Mun J.H."/>
            <person name="Najar F.Z."/>
            <person name="Nicholson C."/>
            <person name="Noirot C."/>
            <person name="O'Bleness M."/>
            <person name="Paule C.R."/>
            <person name="Poulain J."/>
            <person name="Prion F."/>
            <person name="Qin B."/>
            <person name="Qu C."/>
            <person name="Retzel E.F."/>
            <person name="Riddle C."/>
            <person name="Sallet E."/>
            <person name="Samain S."/>
            <person name="Samson N."/>
            <person name="Sanders I."/>
            <person name="Saurat O."/>
            <person name="Scarpelli C."/>
            <person name="Schiex T."/>
            <person name="Segurens B."/>
            <person name="Severin A.J."/>
            <person name="Sherrier D.J."/>
            <person name="Shi R."/>
            <person name="Sims S."/>
            <person name="Singer S.R."/>
            <person name="Sinharoy S."/>
            <person name="Sterck L."/>
            <person name="Viollet A."/>
            <person name="Wang B.B."/>
            <person name="Wang K."/>
            <person name="Wang M."/>
            <person name="Wang X."/>
            <person name="Warfsmann J."/>
            <person name="Weissenbach J."/>
            <person name="White D.D."/>
            <person name="White J.D."/>
            <person name="Wiley G.B."/>
            <person name="Wincker P."/>
            <person name="Xing Y."/>
            <person name="Yang L."/>
            <person name="Yao Z."/>
            <person name="Ying F."/>
            <person name="Zhai J."/>
            <person name="Zhou L."/>
            <person name="Zuber A."/>
            <person name="Denarie J."/>
            <person name="Dixon R.A."/>
            <person name="May G.D."/>
            <person name="Schwartz D.C."/>
            <person name="Rogers J."/>
            <person name="Quetier F."/>
            <person name="Town C.D."/>
            <person name="Roe B.A."/>
        </authorList>
    </citation>
    <scope>NUCLEOTIDE SEQUENCE [LARGE SCALE GENOMIC DNA]</scope>
    <source>
        <strain evidence="14">A17</strain>
        <strain evidence="16 17">cv. Jemalong A17</strain>
    </source>
</reference>
<evidence type="ECO:0000256" key="10">
    <source>
        <dbReference type="ARBA" id="ARBA00024686"/>
    </source>
</evidence>
<evidence type="ECO:0000313" key="18">
    <source>
        <dbReference type="Proteomes" id="UP000265566"/>
    </source>
</evidence>
<keyword evidence="3" id="KW-1003">Cell membrane</keyword>
<reference evidence="16" key="3">
    <citation type="submission" date="2015-04" db="UniProtKB">
        <authorList>
            <consortium name="EnsemblPlants"/>
        </authorList>
    </citation>
    <scope>IDENTIFICATION</scope>
    <source>
        <strain evidence="16">cv. Jemalong A17</strain>
    </source>
</reference>
<keyword evidence="6" id="KW-0654">Proteoglycan</keyword>
<dbReference type="PROSITE" id="PS50213">
    <property type="entry name" value="FAS1"/>
    <property type="match status" value="1"/>
</dbReference>
<feature type="region of interest" description="Disordered" evidence="11">
    <location>
        <begin position="184"/>
        <end position="249"/>
    </location>
</feature>
<accession>A0A072VCL3</accession>
<dbReference type="Gramene" id="rna217">
    <property type="protein sequence ID" value="RHN76837.1"/>
    <property type="gene ID" value="gene217"/>
</dbReference>
<dbReference type="GO" id="GO:0005886">
    <property type="term" value="C:plasma membrane"/>
    <property type="evidence" value="ECO:0000318"/>
    <property type="project" value="GO_Central"/>
</dbReference>
<evidence type="ECO:0000256" key="1">
    <source>
        <dbReference type="ARBA" id="ARBA00004609"/>
    </source>
</evidence>
<reference evidence="15" key="5">
    <citation type="journal article" date="2018" name="Nat. Plants">
        <title>Whole-genome landscape of Medicago truncatula symbiotic genes.</title>
        <authorList>
            <person name="Pecrix Y."/>
            <person name="Gamas P."/>
            <person name="Carrere S."/>
        </authorList>
    </citation>
    <scope>NUCLEOTIDE SEQUENCE</scope>
    <source>
        <tissue evidence="15">Leaves</tissue>
    </source>
</reference>
<dbReference type="EnsemblPlants" id="KEH39774">
    <property type="protein sequence ID" value="KEH39774"/>
    <property type="gene ID" value="MTR_1g009950"/>
</dbReference>
<reference evidence="18" key="4">
    <citation type="journal article" date="2018" name="Nat. Plants">
        <title>Whole-genome landscape of Medicago truncatula symbiotic genes.</title>
        <authorList>
            <person name="Pecrix Y."/>
            <person name="Staton S.E."/>
            <person name="Sallet E."/>
            <person name="Lelandais-Briere C."/>
            <person name="Moreau S."/>
            <person name="Carrere S."/>
            <person name="Blein T."/>
            <person name="Jardinaud M.F."/>
            <person name="Latrasse D."/>
            <person name="Zouine M."/>
            <person name="Zahm M."/>
            <person name="Kreplak J."/>
            <person name="Mayjonade B."/>
            <person name="Satge C."/>
            <person name="Perez M."/>
            <person name="Cauet S."/>
            <person name="Marande W."/>
            <person name="Chantry-Darmon C."/>
            <person name="Lopez-Roques C."/>
            <person name="Bouchez O."/>
            <person name="Berard A."/>
            <person name="Debelle F."/>
            <person name="Munos S."/>
            <person name="Bendahmane A."/>
            <person name="Berges H."/>
            <person name="Niebel A."/>
            <person name="Buitink J."/>
            <person name="Frugier F."/>
            <person name="Benhamed M."/>
            <person name="Crespi M."/>
            <person name="Gouzy J."/>
            <person name="Gamas P."/>
        </authorList>
    </citation>
    <scope>NUCLEOTIDE SEQUENCE [LARGE SCALE GENOMIC DNA]</scope>
    <source>
        <strain evidence="18">cv. Jemalong A17</strain>
    </source>
</reference>
<gene>
    <name evidence="16" type="primary">25481883</name>
    <name evidence="14" type="ordered locus">MTR_1g009950</name>
    <name evidence="15" type="ORF">MtrunA17_Chr1g0148231</name>
</gene>
<comment type="subcellular location">
    <subcellularLocation>
        <location evidence="1">Cell membrane</location>
        <topology evidence="1">Lipid-anchor</topology>
        <topology evidence="1">GPI-anchor</topology>
    </subcellularLocation>
</comment>
<proteinExistence type="inferred from homology"/>
<reference evidence="14 17" key="2">
    <citation type="journal article" date="2014" name="BMC Genomics">
        <title>An improved genome release (version Mt4.0) for the model legume Medicago truncatula.</title>
        <authorList>
            <person name="Tang H."/>
            <person name="Krishnakumar V."/>
            <person name="Bidwell S."/>
            <person name="Rosen B."/>
            <person name="Chan A."/>
            <person name="Zhou S."/>
            <person name="Gentzbittel L."/>
            <person name="Childs K.L."/>
            <person name="Yandell M."/>
            <person name="Gundlach H."/>
            <person name="Mayer K.F."/>
            <person name="Schwartz D.C."/>
            <person name="Town C.D."/>
        </authorList>
    </citation>
    <scope>GENOME REANNOTATION</scope>
    <source>
        <strain evidence="14">A17</strain>
        <strain evidence="16 17">cv. Jemalong A17</strain>
    </source>
</reference>
<dbReference type="FunFam" id="2.30.180.10:FF:000015">
    <property type="entry name" value="Fasciclin-like arabinogalactan protein 3"/>
    <property type="match status" value="1"/>
</dbReference>
<dbReference type="AlphaFoldDB" id="A0A072VCL3"/>
<evidence type="ECO:0000256" key="5">
    <source>
        <dbReference type="ARBA" id="ARBA00022729"/>
    </source>
</evidence>
<evidence type="ECO:0000256" key="4">
    <source>
        <dbReference type="ARBA" id="ARBA00022622"/>
    </source>
</evidence>
<dbReference type="HOGENOM" id="CLU_058119_1_0_1"/>
<name>A0A072VCL3_MEDTR</name>
<dbReference type="STRING" id="3880.A0A072VCL3"/>
<dbReference type="Proteomes" id="UP000002051">
    <property type="component" value="Unassembled WGS sequence"/>
</dbReference>
<keyword evidence="7" id="KW-0472">Membrane</keyword>
<keyword evidence="9" id="KW-0449">Lipoprotein</keyword>
<organism evidence="14 17">
    <name type="scientific">Medicago truncatula</name>
    <name type="common">Barrel medic</name>
    <name type="synonym">Medicago tribuloides</name>
    <dbReference type="NCBI Taxonomy" id="3880"/>
    <lineage>
        <taxon>Eukaryota</taxon>
        <taxon>Viridiplantae</taxon>
        <taxon>Streptophyta</taxon>
        <taxon>Embryophyta</taxon>
        <taxon>Tracheophyta</taxon>
        <taxon>Spermatophyta</taxon>
        <taxon>Magnoliopsida</taxon>
        <taxon>eudicotyledons</taxon>
        <taxon>Gunneridae</taxon>
        <taxon>Pentapetalae</taxon>
        <taxon>rosids</taxon>
        <taxon>fabids</taxon>
        <taxon>Fabales</taxon>
        <taxon>Fabaceae</taxon>
        <taxon>Papilionoideae</taxon>
        <taxon>50 kb inversion clade</taxon>
        <taxon>NPAAA clade</taxon>
        <taxon>Hologalegina</taxon>
        <taxon>IRL clade</taxon>
        <taxon>Trifolieae</taxon>
        <taxon>Medicago</taxon>
    </lineage>
</organism>
<protein>
    <submittedName>
        <fullName evidence="14">Fasciclin domain protein</fullName>
    </submittedName>
    <submittedName>
        <fullName evidence="15">Putative fasciclin-like arabinogalactan protein</fullName>
    </submittedName>
</protein>
<comment type="function">
    <text evidence="10">May be a cell surface adhesion protein.</text>
</comment>
<dbReference type="InterPro" id="IPR000782">
    <property type="entry name" value="FAS1_domain"/>
</dbReference>